<name>A0AA40D8D3_9PEZI</name>
<dbReference type="EMBL" id="JAULSY010000082">
    <property type="protein sequence ID" value="KAK0666818.1"/>
    <property type="molecule type" value="Genomic_DNA"/>
</dbReference>
<dbReference type="Gene3D" id="1.20.120.1020">
    <property type="entry name" value="Prion-inhibition and propagation, HeLo domain"/>
    <property type="match status" value="1"/>
</dbReference>
<feature type="non-terminal residue" evidence="2">
    <location>
        <position position="82"/>
    </location>
</feature>
<gene>
    <name evidence="2" type="ORF">QBC41DRAFT_325165</name>
</gene>
<protein>
    <recommendedName>
        <fullName evidence="1">Prion-inhibition and propagation HeLo domain-containing protein</fullName>
    </recommendedName>
</protein>
<dbReference type="Pfam" id="PF14479">
    <property type="entry name" value="HeLo"/>
    <property type="match status" value="1"/>
</dbReference>
<organism evidence="2 3">
    <name type="scientific">Cercophora samala</name>
    <dbReference type="NCBI Taxonomy" id="330535"/>
    <lineage>
        <taxon>Eukaryota</taxon>
        <taxon>Fungi</taxon>
        <taxon>Dikarya</taxon>
        <taxon>Ascomycota</taxon>
        <taxon>Pezizomycotina</taxon>
        <taxon>Sordariomycetes</taxon>
        <taxon>Sordariomycetidae</taxon>
        <taxon>Sordariales</taxon>
        <taxon>Lasiosphaeriaceae</taxon>
        <taxon>Cercophora</taxon>
    </lineage>
</organism>
<evidence type="ECO:0000259" key="1">
    <source>
        <dbReference type="Pfam" id="PF14479"/>
    </source>
</evidence>
<keyword evidence="3" id="KW-1185">Reference proteome</keyword>
<sequence length="82" mass="9031">MVAFRRAFNKLSITEAIICETGKSKEEVEKGLSAIVKVRWVAVDNEKFGNLISDTSYSIAKLNELLPPMPSLLSSMAVQDLS</sequence>
<comment type="caution">
    <text evidence="2">The sequence shown here is derived from an EMBL/GenBank/DDBJ whole genome shotgun (WGS) entry which is preliminary data.</text>
</comment>
<dbReference type="InterPro" id="IPR029498">
    <property type="entry name" value="HeLo_dom"/>
</dbReference>
<accession>A0AA40D8D3</accession>
<evidence type="ECO:0000313" key="2">
    <source>
        <dbReference type="EMBL" id="KAK0666818.1"/>
    </source>
</evidence>
<proteinExistence type="predicted"/>
<evidence type="ECO:0000313" key="3">
    <source>
        <dbReference type="Proteomes" id="UP001174997"/>
    </source>
</evidence>
<feature type="domain" description="Prion-inhibition and propagation HeLo" evidence="1">
    <location>
        <begin position="3"/>
        <end position="78"/>
    </location>
</feature>
<dbReference type="Proteomes" id="UP001174997">
    <property type="component" value="Unassembled WGS sequence"/>
</dbReference>
<dbReference type="InterPro" id="IPR038305">
    <property type="entry name" value="HeLo_sf"/>
</dbReference>
<reference evidence="2" key="1">
    <citation type="submission" date="2023-06" db="EMBL/GenBank/DDBJ databases">
        <title>Genome-scale phylogeny and comparative genomics of the fungal order Sordariales.</title>
        <authorList>
            <consortium name="Lawrence Berkeley National Laboratory"/>
            <person name="Hensen N."/>
            <person name="Bonometti L."/>
            <person name="Westerberg I."/>
            <person name="Brannstrom I.O."/>
            <person name="Guillou S."/>
            <person name="Cros-Aarteil S."/>
            <person name="Calhoun S."/>
            <person name="Haridas S."/>
            <person name="Kuo A."/>
            <person name="Mondo S."/>
            <person name="Pangilinan J."/>
            <person name="Riley R."/>
            <person name="Labutti K."/>
            <person name="Andreopoulos B."/>
            <person name="Lipzen A."/>
            <person name="Chen C."/>
            <person name="Yanf M."/>
            <person name="Daum C."/>
            <person name="Ng V."/>
            <person name="Clum A."/>
            <person name="Steindorff A."/>
            <person name="Ohm R."/>
            <person name="Martin F."/>
            <person name="Silar P."/>
            <person name="Natvig D."/>
            <person name="Lalanne C."/>
            <person name="Gautier V."/>
            <person name="Ament-Velasquez S.L."/>
            <person name="Kruys A."/>
            <person name="Hutchinson M.I."/>
            <person name="Powell A.J."/>
            <person name="Barry K."/>
            <person name="Miller A.N."/>
            <person name="Grigoriev I.V."/>
            <person name="Debuchy R."/>
            <person name="Gladieux P."/>
            <person name="Thoren M.H."/>
            <person name="Johannesson H."/>
        </authorList>
    </citation>
    <scope>NUCLEOTIDE SEQUENCE</scope>
    <source>
        <strain evidence="2">CBS 307.81</strain>
    </source>
</reference>
<dbReference type="AlphaFoldDB" id="A0AA40D8D3"/>